<feature type="region of interest" description="Disordered" evidence="1">
    <location>
        <begin position="113"/>
        <end position="143"/>
    </location>
</feature>
<evidence type="ECO:0000256" key="1">
    <source>
        <dbReference type="SAM" id="MobiDB-lite"/>
    </source>
</evidence>
<gene>
    <name evidence="3" type="ORF">EJB05_28535</name>
</gene>
<dbReference type="EMBL" id="RWGY01000013">
    <property type="protein sequence ID" value="TVU26010.1"/>
    <property type="molecule type" value="Genomic_DNA"/>
</dbReference>
<accession>A0A5J9USI2</accession>
<feature type="non-terminal residue" evidence="3">
    <location>
        <position position="542"/>
    </location>
</feature>
<proteinExistence type="predicted"/>
<protein>
    <recommendedName>
        <fullName evidence="2">DUF8039 domain-containing protein</fullName>
    </recommendedName>
</protein>
<feature type="compositionally biased region" description="Polar residues" evidence="1">
    <location>
        <begin position="282"/>
        <end position="292"/>
    </location>
</feature>
<organism evidence="3 4">
    <name type="scientific">Eragrostis curvula</name>
    <name type="common">weeping love grass</name>
    <dbReference type="NCBI Taxonomy" id="38414"/>
    <lineage>
        <taxon>Eukaryota</taxon>
        <taxon>Viridiplantae</taxon>
        <taxon>Streptophyta</taxon>
        <taxon>Embryophyta</taxon>
        <taxon>Tracheophyta</taxon>
        <taxon>Spermatophyta</taxon>
        <taxon>Magnoliopsida</taxon>
        <taxon>Liliopsida</taxon>
        <taxon>Poales</taxon>
        <taxon>Poaceae</taxon>
        <taxon>PACMAD clade</taxon>
        <taxon>Chloridoideae</taxon>
        <taxon>Eragrostideae</taxon>
        <taxon>Eragrostidinae</taxon>
        <taxon>Eragrostis</taxon>
    </lineage>
</organism>
<comment type="caution">
    <text evidence="3">The sequence shown here is derived from an EMBL/GenBank/DDBJ whole genome shotgun (WGS) entry which is preliminary data.</text>
</comment>
<sequence length="542" mass="59022">MDVEENAAEGEDGDLEFCPDQDPDSIDMLTEPTPCSLIITYGGYQLEVARGLVYPQQTELHTVQVEDGYAVVKVEFVNSHFSDHVLDPPPNDEIKHLGQALCQRIQWRRRCIIPNPAPMDGSPSVGQARPAEKEKDNRKSSTCAAKGGPFICSKETADAAKSSKKDACTASAAVNTLSKNQLDGKRSEPAAPAKSTQKTAPAKSSQKTDPPAKSSQKNAPPTLCSQKTPPIPICTKKTSQKFAPVAICTQKTYQKSAPVAICTQKTSPAICSQKSAPAKSSQEVALAKSSQEVAPSKSSQKQQANKKVANGSSQKQQVDKNAAAKEPNNQPNKGSTIAAAWTKENQNFKFGKPMLSFAELKRAGPATAALHSHYLKGCTANQKNGIVVTFKRNHFLRSRDSEFFLVGFNDLYDLFNFDGLDVSLLRCYTLSMVVEAKENAIPVGFLDPELMSISTLSMDKAFISYATLQRMDNKKLGHVTKFPCHQQLSGNECGFYAAYHMMEALRLTDMADAEDFDVAATPLDEDMLGSIREKFSSFIVSK</sequence>
<evidence type="ECO:0000313" key="3">
    <source>
        <dbReference type="EMBL" id="TVU26010.1"/>
    </source>
</evidence>
<dbReference type="Proteomes" id="UP000324897">
    <property type="component" value="Chromosome 2"/>
</dbReference>
<keyword evidence="4" id="KW-1185">Reference proteome</keyword>
<dbReference type="AlphaFoldDB" id="A0A5J9USI2"/>
<dbReference type="PANTHER" id="PTHR33018:SF34">
    <property type="entry name" value="OS02G0472350 PROTEIN"/>
    <property type="match status" value="1"/>
</dbReference>
<evidence type="ECO:0000259" key="2">
    <source>
        <dbReference type="Pfam" id="PF26133"/>
    </source>
</evidence>
<evidence type="ECO:0000313" key="4">
    <source>
        <dbReference type="Proteomes" id="UP000324897"/>
    </source>
</evidence>
<feature type="compositionally biased region" description="Low complexity" evidence="1">
    <location>
        <begin position="293"/>
        <end position="310"/>
    </location>
</feature>
<feature type="region of interest" description="Disordered" evidence="1">
    <location>
        <begin position="179"/>
        <end position="230"/>
    </location>
</feature>
<feature type="non-terminal residue" evidence="3">
    <location>
        <position position="1"/>
    </location>
</feature>
<dbReference type="InterPro" id="IPR058352">
    <property type="entry name" value="DUF8039"/>
</dbReference>
<dbReference type="OrthoDB" id="1429853at2759"/>
<dbReference type="Gramene" id="TVU26010">
    <property type="protein sequence ID" value="TVU26010"/>
    <property type="gene ID" value="EJB05_28535"/>
</dbReference>
<dbReference type="PANTHER" id="PTHR33018">
    <property type="entry name" value="OS10G0338966 PROTEIN-RELATED"/>
    <property type="match status" value="1"/>
</dbReference>
<feature type="compositionally biased region" description="Basic and acidic residues" evidence="1">
    <location>
        <begin position="130"/>
        <end position="139"/>
    </location>
</feature>
<reference evidence="3 4" key="1">
    <citation type="journal article" date="2019" name="Sci. Rep.">
        <title>A high-quality genome of Eragrostis curvula grass provides insights into Poaceae evolution and supports new strategies to enhance forage quality.</title>
        <authorList>
            <person name="Carballo J."/>
            <person name="Santos B.A.C.M."/>
            <person name="Zappacosta D."/>
            <person name="Garbus I."/>
            <person name="Selva J.P."/>
            <person name="Gallo C.A."/>
            <person name="Diaz A."/>
            <person name="Albertini E."/>
            <person name="Caccamo M."/>
            <person name="Echenique V."/>
        </authorList>
    </citation>
    <scope>NUCLEOTIDE SEQUENCE [LARGE SCALE GENOMIC DNA]</scope>
    <source>
        <strain evidence="4">cv. Victoria</strain>
        <tissue evidence="3">Leaf</tissue>
    </source>
</reference>
<feature type="domain" description="DUF8039" evidence="2">
    <location>
        <begin position="24"/>
        <end position="113"/>
    </location>
</feature>
<name>A0A5J9USI2_9POAL</name>
<feature type="compositionally biased region" description="Polar residues" evidence="1">
    <location>
        <begin position="194"/>
        <end position="228"/>
    </location>
</feature>
<dbReference type="Pfam" id="PF26133">
    <property type="entry name" value="DUF8039"/>
    <property type="match status" value="1"/>
</dbReference>
<feature type="region of interest" description="Disordered" evidence="1">
    <location>
        <begin position="282"/>
        <end position="335"/>
    </location>
</feature>